<evidence type="ECO:0000256" key="2">
    <source>
        <dbReference type="SAM" id="Phobius"/>
    </source>
</evidence>
<keyword evidence="2" id="KW-1133">Transmembrane helix</keyword>
<evidence type="ECO:0000313" key="3">
    <source>
        <dbReference type="EMBL" id="MCW1917074.1"/>
    </source>
</evidence>
<sequence>MSLVAINPADGLAMSMVVILVLSFSVVALLVFNIKRSGKRAETEVEKLLEELRQEEEAENRPAQPAGSGETREPWEREEDWWKK</sequence>
<name>A0ABT3GB49_9BACT</name>
<evidence type="ECO:0000313" key="4">
    <source>
        <dbReference type="Proteomes" id="UP001165653"/>
    </source>
</evidence>
<keyword evidence="4" id="KW-1185">Reference proteome</keyword>
<feature type="transmembrane region" description="Helical" evidence="2">
    <location>
        <begin position="12"/>
        <end position="32"/>
    </location>
</feature>
<accession>A0ABT3GB49</accession>
<gene>
    <name evidence="3" type="ORF">OJ996_26025</name>
</gene>
<reference evidence="3" key="1">
    <citation type="submission" date="2022-10" db="EMBL/GenBank/DDBJ databases">
        <title>Luteolibacter sp. GHJ8, whole genome shotgun sequencing project.</title>
        <authorList>
            <person name="Zhao G."/>
            <person name="Shen L."/>
        </authorList>
    </citation>
    <scope>NUCLEOTIDE SEQUENCE</scope>
    <source>
        <strain evidence="3">GHJ8</strain>
    </source>
</reference>
<keyword evidence="2" id="KW-0812">Transmembrane</keyword>
<dbReference type="EMBL" id="JAPDDR010000026">
    <property type="protein sequence ID" value="MCW1917074.1"/>
    <property type="molecule type" value="Genomic_DNA"/>
</dbReference>
<feature type="region of interest" description="Disordered" evidence="1">
    <location>
        <begin position="52"/>
        <end position="84"/>
    </location>
</feature>
<proteinExistence type="predicted"/>
<comment type="caution">
    <text evidence="3">The sequence shown here is derived from an EMBL/GenBank/DDBJ whole genome shotgun (WGS) entry which is preliminary data.</text>
</comment>
<feature type="compositionally biased region" description="Basic and acidic residues" evidence="1">
    <location>
        <begin position="70"/>
        <end position="84"/>
    </location>
</feature>
<dbReference type="Proteomes" id="UP001165653">
    <property type="component" value="Unassembled WGS sequence"/>
</dbReference>
<evidence type="ECO:0000256" key="1">
    <source>
        <dbReference type="SAM" id="MobiDB-lite"/>
    </source>
</evidence>
<organism evidence="3 4">
    <name type="scientific">Luteolibacter rhizosphaerae</name>
    <dbReference type="NCBI Taxonomy" id="2989719"/>
    <lineage>
        <taxon>Bacteria</taxon>
        <taxon>Pseudomonadati</taxon>
        <taxon>Verrucomicrobiota</taxon>
        <taxon>Verrucomicrobiia</taxon>
        <taxon>Verrucomicrobiales</taxon>
        <taxon>Verrucomicrobiaceae</taxon>
        <taxon>Luteolibacter</taxon>
    </lineage>
</organism>
<keyword evidence="2" id="KW-0472">Membrane</keyword>
<protein>
    <submittedName>
        <fullName evidence="3">Uncharacterized protein</fullName>
    </submittedName>
</protein>
<dbReference type="RefSeq" id="WP_264516693.1">
    <property type="nucleotide sequence ID" value="NZ_JAPDDR010000026.1"/>
</dbReference>